<evidence type="ECO:0000256" key="2">
    <source>
        <dbReference type="ARBA" id="ARBA00022642"/>
    </source>
</evidence>
<dbReference type="Gene3D" id="3.40.50.850">
    <property type="entry name" value="Isochorismatase-like"/>
    <property type="match status" value="1"/>
</dbReference>
<keyword evidence="3" id="KW-0479">Metal-binding</keyword>
<keyword evidence="4" id="KW-0378">Hydrolase</keyword>
<dbReference type="InterPro" id="IPR000868">
    <property type="entry name" value="Isochorismatase-like_dom"/>
</dbReference>
<dbReference type="SUPFAM" id="SSF52499">
    <property type="entry name" value="Isochorismatase-like hydrolases"/>
    <property type="match status" value="1"/>
</dbReference>
<evidence type="ECO:0000256" key="6">
    <source>
        <dbReference type="ARBA" id="ARBA00039017"/>
    </source>
</evidence>
<dbReference type="Proteomes" id="UP000243579">
    <property type="component" value="Unassembled WGS sequence"/>
</dbReference>
<evidence type="ECO:0000256" key="1">
    <source>
        <dbReference type="ARBA" id="ARBA00006336"/>
    </source>
</evidence>
<dbReference type="InterPro" id="IPR036380">
    <property type="entry name" value="Isochorismatase-like_sf"/>
</dbReference>
<proteinExistence type="inferred from homology"/>
<comment type="pathway">
    <text evidence="5">Cofactor biosynthesis; nicotinate biosynthesis; nicotinate from nicotinamide: step 1/1.</text>
</comment>
<dbReference type="GO" id="GO:0046872">
    <property type="term" value="F:metal ion binding"/>
    <property type="evidence" value="ECO:0007669"/>
    <property type="project" value="UniProtKB-KW"/>
</dbReference>
<dbReference type="Pfam" id="PF00857">
    <property type="entry name" value="Isochorismatase"/>
    <property type="match status" value="1"/>
</dbReference>
<dbReference type="InterPro" id="IPR052347">
    <property type="entry name" value="Isochorismatase_Nicotinamidase"/>
</dbReference>
<dbReference type="EC" id="3.5.1.19" evidence="6"/>
<evidence type="ECO:0000256" key="4">
    <source>
        <dbReference type="ARBA" id="ARBA00022801"/>
    </source>
</evidence>
<accession>A0A1V9YJL0</accession>
<evidence type="ECO:0000256" key="3">
    <source>
        <dbReference type="ARBA" id="ARBA00022723"/>
    </source>
</evidence>
<gene>
    <name evidence="9" type="ORF">ACHHYP_11245</name>
</gene>
<dbReference type="GO" id="GO:0019363">
    <property type="term" value="P:pyridine nucleotide biosynthetic process"/>
    <property type="evidence" value="ECO:0007669"/>
    <property type="project" value="UniProtKB-KW"/>
</dbReference>
<protein>
    <recommendedName>
        <fullName evidence="6">nicotinamidase</fullName>
        <ecNumber evidence="6">3.5.1.19</ecNumber>
    </recommendedName>
    <alternativeName>
        <fullName evidence="7">Nicotinamide deamidase</fullName>
    </alternativeName>
</protein>
<dbReference type="PANTHER" id="PTHR11080:SF2">
    <property type="entry name" value="LD05707P"/>
    <property type="match status" value="1"/>
</dbReference>
<keyword evidence="10" id="KW-1185">Reference proteome</keyword>
<name>A0A1V9YJL0_ACHHY</name>
<feature type="domain" description="Isochorismatase-like" evidence="8">
    <location>
        <begin position="22"/>
        <end position="226"/>
    </location>
</feature>
<dbReference type="GO" id="GO:0008936">
    <property type="term" value="F:nicotinamidase activity"/>
    <property type="evidence" value="ECO:0007669"/>
    <property type="project" value="UniProtKB-EC"/>
</dbReference>
<evidence type="ECO:0000259" key="8">
    <source>
        <dbReference type="Pfam" id="PF00857"/>
    </source>
</evidence>
<evidence type="ECO:0000313" key="9">
    <source>
        <dbReference type="EMBL" id="OQR85867.1"/>
    </source>
</evidence>
<keyword evidence="2" id="KW-0662">Pyridine nucleotide biosynthesis</keyword>
<dbReference type="PANTHER" id="PTHR11080">
    <property type="entry name" value="PYRAZINAMIDASE/NICOTINAMIDASE"/>
    <property type="match status" value="1"/>
</dbReference>
<dbReference type="CDD" id="cd01011">
    <property type="entry name" value="nicotinamidase"/>
    <property type="match status" value="1"/>
</dbReference>
<reference evidence="9 10" key="1">
    <citation type="journal article" date="2014" name="Genome Biol. Evol.">
        <title>The secreted proteins of Achlya hypogyna and Thraustotheca clavata identify the ancestral oomycete secretome and reveal gene acquisitions by horizontal gene transfer.</title>
        <authorList>
            <person name="Misner I."/>
            <person name="Blouin N."/>
            <person name="Leonard G."/>
            <person name="Richards T.A."/>
            <person name="Lane C.E."/>
        </authorList>
    </citation>
    <scope>NUCLEOTIDE SEQUENCE [LARGE SCALE GENOMIC DNA]</scope>
    <source>
        <strain evidence="9 10">ATCC 48635</strain>
    </source>
</reference>
<sequence length="236" mass="25647">MVRFVDLARAAFVATLVSAQKTALIIVDMQNDFAAPTGSLSVAGGESIIPTINKLRAKGHWDLIVTTQDWHPKNHVSFYSTFAKEPNAKMYQPYVLPNGDEQVLWPDHCVQGSKGAEFHKDLVRAPSDVIIQKGMNVSLDSYSALLENDHATKTKLSGILDKAGVTHLAVTGLAFDYCVGSTAYDANTMFGYEVTLITDATASVASASQATMEAQLADAGITFKTADEYLKIKRQW</sequence>
<comment type="similarity">
    <text evidence="1">Belongs to the isochorismatase family.</text>
</comment>
<dbReference type="EMBL" id="JNBR01001570">
    <property type="protein sequence ID" value="OQR85867.1"/>
    <property type="molecule type" value="Genomic_DNA"/>
</dbReference>
<evidence type="ECO:0000256" key="5">
    <source>
        <dbReference type="ARBA" id="ARBA00037900"/>
    </source>
</evidence>
<organism evidence="9 10">
    <name type="scientific">Achlya hypogyna</name>
    <name type="common">Oomycete</name>
    <name type="synonym">Protoachlya hypogyna</name>
    <dbReference type="NCBI Taxonomy" id="1202772"/>
    <lineage>
        <taxon>Eukaryota</taxon>
        <taxon>Sar</taxon>
        <taxon>Stramenopiles</taxon>
        <taxon>Oomycota</taxon>
        <taxon>Saprolegniomycetes</taxon>
        <taxon>Saprolegniales</taxon>
        <taxon>Achlyaceae</taxon>
        <taxon>Achlya</taxon>
    </lineage>
</organism>
<dbReference type="OrthoDB" id="1739143at2759"/>
<dbReference type="AlphaFoldDB" id="A0A1V9YJL0"/>
<comment type="caution">
    <text evidence="9">The sequence shown here is derived from an EMBL/GenBank/DDBJ whole genome shotgun (WGS) entry which is preliminary data.</text>
</comment>
<evidence type="ECO:0000256" key="7">
    <source>
        <dbReference type="ARBA" id="ARBA00043224"/>
    </source>
</evidence>
<dbReference type="STRING" id="1202772.A0A1V9YJL0"/>
<evidence type="ECO:0000313" key="10">
    <source>
        <dbReference type="Proteomes" id="UP000243579"/>
    </source>
</evidence>